<dbReference type="KEGG" id="vte:BHY08_02835"/>
<dbReference type="OrthoDB" id="4131070at2"/>
<dbReference type="Proteomes" id="UP000191200">
    <property type="component" value="Chromosome"/>
</dbReference>
<dbReference type="SUPFAM" id="SSF53254">
    <property type="entry name" value="Phosphoglycerate mutase-like"/>
    <property type="match status" value="1"/>
</dbReference>
<evidence type="ECO:0008006" key="3">
    <source>
        <dbReference type="Google" id="ProtNLM"/>
    </source>
</evidence>
<evidence type="ECO:0000313" key="1">
    <source>
        <dbReference type="EMBL" id="APB30856.1"/>
    </source>
</evidence>
<dbReference type="Pfam" id="PF00300">
    <property type="entry name" value="His_Phos_1"/>
    <property type="match status" value="1"/>
</dbReference>
<sequence>MAENDEPRQFETYDTVRKRMQKEVTKIAEETSEEGVGNVLIVSHGMAITVLLSDWTEEDTDRPLSNASILKVIHKDGKFTVESVGDTSFIEK</sequence>
<name>A0A1J0A4I8_9ENTE</name>
<dbReference type="InterPro" id="IPR029033">
    <property type="entry name" value="His_PPase_superfam"/>
</dbReference>
<dbReference type="InterPro" id="IPR013078">
    <property type="entry name" value="His_Pase_superF_clade-1"/>
</dbReference>
<keyword evidence="2" id="KW-1185">Reference proteome</keyword>
<proteinExistence type="predicted"/>
<accession>A0A1J0A4I8</accession>
<organism evidence="1 2">
    <name type="scientific">Vagococcus teuberi</name>
    <dbReference type="NCBI Taxonomy" id="519472"/>
    <lineage>
        <taxon>Bacteria</taxon>
        <taxon>Bacillati</taxon>
        <taxon>Bacillota</taxon>
        <taxon>Bacilli</taxon>
        <taxon>Lactobacillales</taxon>
        <taxon>Enterococcaceae</taxon>
        <taxon>Vagococcus</taxon>
    </lineage>
</organism>
<gene>
    <name evidence="1" type="ORF">BHY08_02835</name>
</gene>
<dbReference type="RefSeq" id="WP_071456431.1">
    <property type="nucleotide sequence ID" value="NZ_CABJEN010000003.1"/>
</dbReference>
<dbReference type="EMBL" id="CP017267">
    <property type="protein sequence ID" value="APB30856.1"/>
    <property type="molecule type" value="Genomic_DNA"/>
</dbReference>
<protein>
    <recommendedName>
        <fullName evidence="3">Phosphoglycerate mutase</fullName>
    </recommendedName>
</protein>
<dbReference type="STRING" id="519472.BHY08_02835"/>
<evidence type="ECO:0000313" key="2">
    <source>
        <dbReference type="Proteomes" id="UP000191200"/>
    </source>
</evidence>
<dbReference type="Gene3D" id="3.40.50.1240">
    <property type="entry name" value="Phosphoglycerate mutase-like"/>
    <property type="match status" value="1"/>
</dbReference>
<reference evidence="1 2" key="1">
    <citation type="submission" date="2016-09" db="EMBL/GenBank/DDBJ databases">
        <title>Vagococcus teuberi sp. nov., isolated from the Malian artisanal sour milk fene.</title>
        <authorList>
            <person name="Wullschleger S."/>
            <person name="Seifert C."/>
            <person name="Baumgartner S."/>
            <person name="Lacroix C."/>
            <person name="Bonfoh B."/>
            <person name="Stevens M.J."/>
            <person name="Meile L."/>
        </authorList>
    </citation>
    <scope>NUCLEOTIDE SEQUENCE [LARGE SCALE GENOMIC DNA]</scope>
    <source>
        <strain evidence="1 2">DSM 21459</strain>
    </source>
</reference>
<dbReference type="AlphaFoldDB" id="A0A1J0A4I8"/>